<evidence type="ECO:0000313" key="3">
    <source>
        <dbReference type="Proteomes" id="UP000054495"/>
    </source>
</evidence>
<feature type="region of interest" description="Disordered" evidence="1">
    <location>
        <begin position="1"/>
        <end position="438"/>
    </location>
</feature>
<name>A0A0D6LR00_9BILA</name>
<evidence type="ECO:0000256" key="1">
    <source>
        <dbReference type="SAM" id="MobiDB-lite"/>
    </source>
</evidence>
<feature type="compositionally biased region" description="Basic and acidic residues" evidence="1">
    <location>
        <begin position="287"/>
        <end position="296"/>
    </location>
</feature>
<feature type="compositionally biased region" description="Low complexity" evidence="1">
    <location>
        <begin position="54"/>
        <end position="65"/>
    </location>
</feature>
<feature type="compositionally biased region" description="Basic and acidic residues" evidence="1">
    <location>
        <begin position="27"/>
        <end position="53"/>
    </location>
</feature>
<accession>A0A0D6LR00</accession>
<evidence type="ECO:0000313" key="2">
    <source>
        <dbReference type="EMBL" id="EPB73648.1"/>
    </source>
</evidence>
<dbReference type="EMBL" id="KE124978">
    <property type="protein sequence ID" value="EPB73648.1"/>
    <property type="molecule type" value="Genomic_DNA"/>
</dbReference>
<protein>
    <submittedName>
        <fullName evidence="2">Uncharacterized protein</fullName>
    </submittedName>
</protein>
<organism evidence="2 3">
    <name type="scientific">Ancylostoma ceylanicum</name>
    <dbReference type="NCBI Taxonomy" id="53326"/>
    <lineage>
        <taxon>Eukaryota</taxon>
        <taxon>Metazoa</taxon>
        <taxon>Ecdysozoa</taxon>
        <taxon>Nematoda</taxon>
        <taxon>Chromadorea</taxon>
        <taxon>Rhabditida</taxon>
        <taxon>Rhabditina</taxon>
        <taxon>Rhabditomorpha</taxon>
        <taxon>Strongyloidea</taxon>
        <taxon>Ancylostomatidae</taxon>
        <taxon>Ancylostomatinae</taxon>
        <taxon>Ancylostoma</taxon>
    </lineage>
</organism>
<feature type="compositionally biased region" description="Basic and acidic residues" evidence="1">
    <location>
        <begin position="255"/>
        <end position="269"/>
    </location>
</feature>
<feature type="compositionally biased region" description="Basic and acidic residues" evidence="1">
    <location>
        <begin position="369"/>
        <end position="425"/>
    </location>
</feature>
<reference evidence="2 3" key="1">
    <citation type="submission" date="2013-05" db="EMBL/GenBank/DDBJ databases">
        <title>Draft genome of the parasitic nematode Anyclostoma ceylanicum.</title>
        <authorList>
            <person name="Mitreva M."/>
        </authorList>
    </citation>
    <scope>NUCLEOTIDE SEQUENCE [LARGE SCALE GENOMIC DNA]</scope>
</reference>
<dbReference type="Proteomes" id="UP000054495">
    <property type="component" value="Unassembled WGS sequence"/>
</dbReference>
<proteinExistence type="predicted"/>
<sequence length="476" mass="56235">MAACVSMSPQEEGELSDRGQQCSSDESELKENRKRKFAETSDASDKEAKRRFVENPSPEPSNSEPGRMSVDSSRDVEPLSNGDENSRSPDRCKNSSDDEAKEWDENKDRKPAKRHQDDSEFRSESRASNKDKANDRRELRKEDVWERSREKQEKEKDRVDRERVRDRGDDDDRVRERSLERRDRREDKHSIREREDRDRRDRERRRSSERRRERSLERHKPYRSSSRSCRDRRDVRRVASYRDRDRDRRRARRSRSTDRRRSDDGKKDDDEVIPDVEWNLEEDSDVEEKKIREQRERRKRLLQQMNRKQEEANVNIYSDDSSDEENALIREARSLVGRAAVGSESPMSSSALSSPDRDNGESTPGDFFADLKEKMVHVKGADEHVVEETLLRGKREEEDDAKREREYHDDKEKSKPVDPQKDVDPPKPSTKSKTEFDMFADDADLPQVELDINQPKVQRINISCSQMSGRTKEYQG</sequence>
<keyword evidence="3" id="KW-1185">Reference proteome</keyword>
<dbReference type="AlphaFoldDB" id="A0A0D6LR00"/>
<gene>
    <name evidence="2" type="ORF">ANCCEY_07261</name>
</gene>
<feature type="compositionally biased region" description="Low complexity" evidence="1">
    <location>
        <begin position="343"/>
        <end position="354"/>
    </location>
</feature>
<feature type="compositionally biased region" description="Basic and acidic residues" evidence="1">
    <location>
        <begin position="84"/>
        <end position="219"/>
    </location>
</feature>
<feature type="compositionally biased region" description="Basic and acidic residues" evidence="1">
    <location>
        <begin position="228"/>
        <end position="248"/>
    </location>
</feature>
<feature type="compositionally biased region" description="Acidic residues" evidence="1">
    <location>
        <begin position="270"/>
        <end position="286"/>
    </location>
</feature>